<keyword evidence="1" id="KW-0479">Metal-binding</keyword>
<dbReference type="KEGG" id="dmt:DESME_02355"/>
<keyword evidence="2" id="KW-0378">Hydrolase</keyword>
<protein>
    <submittedName>
        <fullName evidence="4">Metallophosphoesterase</fullName>
    </submittedName>
</protein>
<dbReference type="STRING" id="871968.DESME_02355"/>
<dbReference type="EMBL" id="CP007032">
    <property type="protein sequence ID" value="AHF06028.1"/>
    <property type="molecule type" value="Genomic_DNA"/>
</dbReference>
<evidence type="ECO:0000313" key="5">
    <source>
        <dbReference type="Proteomes" id="UP000010847"/>
    </source>
</evidence>
<evidence type="ECO:0000313" key="4">
    <source>
        <dbReference type="EMBL" id="AHF06028.1"/>
    </source>
</evidence>
<dbReference type="Gene3D" id="3.60.21.10">
    <property type="match status" value="1"/>
</dbReference>
<organism evidence="4 5">
    <name type="scientific">Desulfitobacterium metallireducens DSM 15288</name>
    <dbReference type="NCBI Taxonomy" id="871968"/>
    <lineage>
        <taxon>Bacteria</taxon>
        <taxon>Bacillati</taxon>
        <taxon>Bacillota</taxon>
        <taxon>Clostridia</taxon>
        <taxon>Eubacteriales</taxon>
        <taxon>Desulfitobacteriaceae</taxon>
        <taxon>Desulfitobacterium</taxon>
    </lineage>
</organism>
<dbReference type="InterPro" id="IPR004843">
    <property type="entry name" value="Calcineurin-like_PHP"/>
</dbReference>
<dbReference type="GO" id="GO:0016020">
    <property type="term" value="C:membrane"/>
    <property type="evidence" value="ECO:0007669"/>
    <property type="project" value="GOC"/>
</dbReference>
<dbReference type="PANTHER" id="PTHR31302:SF31">
    <property type="entry name" value="PHOSPHODIESTERASE YAEI"/>
    <property type="match status" value="1"/>
</dbReference>
<feature type="domain" description="Calcineurin-like phosphoesterase" evidence="3">
    <location>
        <begin position="48"/>
        <end position="206"/>
    </location>
</feature>
<dbReference type="GO" id="GO:0008758">
    <property type="term" value="F:UDP-2,3-diacylglucosamine hydrolase activity"/>
    <property type="evidence" value="ECO:0007669"/>
    <property type="project" value="TreeGrafter"/>
</dbReference>
<dbReference type="AlphaFoldDB" id="W0E916"/>
<dbReference type="RefSeq" id="WP_006716489.1">
    <property type="nucleotide sequence ID" value="NZ_CP007032.1"/>
</dbReference>
<accession>W0E916</accession>
<name>W0E916_9FIRM</name>
<dbReference type="GO" id="GO:0009245">
    <property type="term" value="P:lipid A biosynthetic process"/>
    <property type="evidence" value="ECO:0007669"/>
    <property type="project" value="TreeGrafter"/>
</dbReference>
<evidence type="ECO:0000259" key="3">
    <source>
        <dbReference type="Pfam" id="PF00149"/>
    </source>
</evidence>
<dbReference type="InterPro" id="IPR029052">
    <property type="entry name" value="Metallo-depent_PP-like"/>
</dbReference>
<dbReference type="GO" id="GO:0046872">
    <property type="term" value="F:metal ion binding"/>
    <property type="evidence" value="ECO:0007669"/>
    <property type="project" value="UniProtKB-KW"/>
</dbReference>
<dbReference type="Proteomes" id="UP000010847">
    <property type="component" value="Chromosome"/>
</dbReference>
<sequence length="270" mass="30011">MGAKLLSRRSFILGGIATLSYLYFDLQSIAVKRYTITITKLPIEFQGFTILHLTDLHSKEYGEGQRNLIELINRQHFDAVTITGDLVDKSNPSMEPAISLLKGLKSKPVFFVPGNHEWWTNYQIKSPLEDQGVHILENRCFKYIIGDSHIWIMGVDDPYLGRDQLDRAFEGVSDSEPKILLAHAPNIFSKAIKGNIDLILAGHTHGGQVRLPLLGAVVAPGQGLFPEFDYGKFTSSSTNMIINGGLGESVLPIRFYNRPEIVLVTLESSG</sequence>
<dbReference type="eggNOG" id="COG1408">
    <property type="taxonomic scope" value="Bacteria"/>
</dbReference>
<dbReference type="OrthoDB" id="9780884at2"/>
<gene>
    <name evidence="4" type="ORF">DESME_02355</name>
</gene>
<proteinExistence type="predicted"/>
<dbReference type="SUPFAM" id="SSF56300">
    <property type="entry name" value="Metallo-dependent phosphatases"/>
    <property type="match status" value="1"/>
</dbReference>
<dbReference type="PANTHER" id="PTHR31302">
    <property type="entry name" value="TRANSMEMBRANE PROTEIN WITH METALLOPHOSPHOESTERASE DOMAIN-RELATED"/>
    <property type="match status" value="1"/>
</dbReference>
<dbReference type="InterPro" id="IPR051158">
    <property type="entry name" value="Metallophosphoesterase_sf"/>
</dbReference>
<keyword evidence="5" id="KW-1185">Reference proteome</keyword>
<reference evidence="4 5" key="1">
    <citation type="submission" date="2013-12" db="EMBL/GenBank/DDBJ databases">
        <authorList>
            <consortium name="DOE Joint Genome Institute"/>
            <person name="Smidt H."/>
            <person name="Huntemann M."/>
            <person name="Han J."/>
            <person name="Chen A."/>
            <person name="Kyrpides N."/>
            <person name="Mavromatis K."/>
            <person name="Markowitz V."/>
            <person name="Palaniappan K."/>
            <person name="Ivanova N."/>
            <person name="Schaumberg A."/>
            <person name="Pati A."/>
            <person name="Liolios K."/>
            <person name="Nordberg H.P."/>
            <person name="Cantor M.N."/>
            <person name="Hua S.X."/>
            <person name="Woyke T."/>
        </authorList>
    </citation>
    <scope>NUCLEOTIDE SEQUENCE [LARGE SCALE GENOMIC DNA]</scope>
    <source>
        <strain evidence="5">DSM 15288</strain>
    </source>
</reference>
<dbReference type="Pfam" id="PF00149">
    <property type="entry name" value="Metallophos"/>
    <property type="match status" value="1"/>
</dbReference>
<dbReference type="CDD" id="cd07385">
    <property type="entry name" value="MPP_YkuE_C"/>
    <property type="match status" value="1"/>
</dbReference>
<evidence type="ECO:0000256" key="2">
    <source>
        <dbReference type="ARBA" id="ARBA00022801"/>
    </source>
</evidence>
<dbReference type="HOGENOM" id="CLU_025443_1_0_9"/>
<evidence type="ECO:0000256" key="1">
    <source>
        <dbReference type="ARBA" id="ARBA00022723"/>
    </source>
</evidence>